<dbReference type="CDD" id="cd07341">
    <property type="entry name" value="M56_BlaR1_MecR1_like"/>
    <property type="match status" value="1"/>
</dbReference>
<name>A0A437QMQ7_9GAMM</name>
<dbReference type="GO" id="GO:0015891">
    <property type="term" value="P:siderophore transport"/>
    <property type="evidence" value="ECO:0007669"/>
    <property type="project" value="InterPro"/>
</dbReference>
<dbReference type="SUPFAM" id="SSF74653">
    <property type="entry name" value="TolA/TonB C-terminal domain"/>
    <property type="match status" value="1"/>
</dbReference>
<evidence type="ECO:0000313" key="8">
    <source>
        <dbReference type="Proteomes" id="UP000283077"/>
    </source>
</evidence>
<keyword evidence="5" id="KW-0653">Protein transport</keyword>
<evidence type="ECO:0000313" key="7">
    <source>
        <dbReference type="EMBL" id="RVU35689.1"/>
    </source>
</evidence>
<accession>A0A437QMQ7</accession>
<keyword evidence="5" id="KW-0997">Cell inner membrane</keyword>
<evidence type="ECO:0000256" key="2">
    <source>
        <dbReference type="ARBA" id="ARBA00022692"/>
    </source>
</evidence>
<dbReference type="AlphaFoldDB" id="A0A437QMQ7"/>
<evidence type="ECO:0000256" key="1">
    <source>
        <dbReference type="ARBA" id="ARBA00004167"/>
    </source>
</evidence>
<dbReference type="InterPro" id="IPR008756">
    <property type="entry name" value="Peptidase_M56"/>
</dbReference>
<dbReference type="GO" id="GO:0030288">
    <property type="term" value="C:outer membrane-bounded periplasmic space"/>
    <property type="evidence" value="ECO:0007669"/>
    <property type="project" value="InterPro"/>
</dbReference>
<keyword evidence="5" id="KW-0735">Signal-anchor</keyword>
<keyword evidence="2 5" id="KW-0812">Transmembrane</keyword>
<dbReference type="Gene3D" id="3.30.2420.10">
    <property type="entry name" value="TonB"/>
    <property type="match status" value="1"/>
</dbReference>
<dbReference type="GO" id="GO:0005886">
    <property type="term" value="C:plasma membrane"/>
    <property type="evidence" value="ECO:0007669"/>
    <property type="project" value="UniProtKB-SubCell"/>
</dbReference>
<keyword evidence="3 5" id="KW-1133">Transmembrane helix</keyword>
<feature type="domain" description="TonB C-terminal" evidence="6">
    <location>
        <begin position="234"/>
        <end position="330"/>
    </location>
</feature>
<protein>
    <recommendedName>
        <fullName evidence="5">Protein TonB</fullName>
    </recommendedName>
</protein>
<dbReference type="GO" id="GO:0055085">
    <property type="term" value="P:transmembrane transport"/>
    <property type="evidence" value="ECO:0007669"/>
    <property type="project" value="InterPro"/>
</dbReference>
<evidence type="ECO:0000259" key="6">
    <source>
        <dbReference type="PROSITE" id="PS52015"/>
    </source>
</evidence>
<organism evidence="7 8">
    <name type="scientific">Rheinheimera riviphila</name>
    <dbReference type="NCBI Taxonomy" id="1834037"/>
    <lineage>
        <taxon>Bacteria</taxon>
        <taxon>Pseudomonadati</taxon>
        <taxon>Pseudomonadota</taxon>
        <taxon>Gammaproteobacteria</taxon>
        <taxon>Chromatiales</taxon>
        <taxon>Chromatiaceae</taxon>
        <taxon>Rheinheimera</taxon>
    </lineage>
</organism>
<dbReference type="PRINTS" id="PR01374">
    <property type="entry name" value="TONBPROTEIN"/>
</dbReference>
<evidence type="ECO:0000256" key="3">
    <source>
        <dbReference type="ARBA" id="ARBA00022989"/>
    </source>
</evidence>
<gene>
    <name evidence="7" type="ORF">EOE67_12750</name>
</gene>
<dbReference type="GO" id="GO:0015031">
    <property type="term" value="P:protein transport"/>
    <property type="evidence" value="ECO:0007669"/>
    <property type="project" value="UniProtKB-UniRule"/>
</dbReference>
<dbReference type="InterPro" id="IPR052173">
    <property type="entry name" value="Beta-lactam_resp_regulator"/>
</dbReference>
<feature type="transmembrane region" description="Helical" evidence="5">
    <location>
        <begin position="23"/>
        <end position="46"/>
    </location>
</feature>
<comment type="subcellular location">
    <subcellularLocation>
        <location evidence="5">Cell inner membrane</location>
        <topology evidence="5">Single-pass membrane protein</topology>
        <orientation evidence="5">Periplasmic side</orientation>
    </subcellularLocation>
    <subcellularLocation>
        <location evidence="1">Membrane</location>
        <topology evidence="1">Single-pass membrane protein</topology>
    </subcellularLocation>
</comment>
<comment type="caution">
    <text evidence="5">Lacks conserved residue(s) required for the propagation of feature annotation.</text>
</comment>
<dbReference type="InterPro" id="IPR003538">
    <property type="entry name" value="TonB"/>
</dbReference>
<dbReference type="GO" id="GO:0031992">
    <property type="term" value="F:energy transducer activity"/>
    <property type="evidence" value="ECO:0007669"/>
    <property type="project" value="InterPro"/>
</dbReference>
<dbReference type="InterPro" id="IPR006260">
    <property type="entry name" value="TonB/TolA_C"/>
</dbReference>
<dbReference type="NCBIfam" id="TIGR01352">
    <property type="entry name" value="tonB_Cterm"/>
    <property type="match status" value="1"/>
</dbReference>
<dbReference type="InterPro" id="IPR037682">
    <property type="entry name" value="TonB_C"/>
</dbReference>
<comment type="function">
    <text evidence="5">Interacts with outer membrane receptor proteins that carry out high-affinity binding and energy dependent uptake into the periplasmic space of specific substrates. It could act to transduce energy from the cytoplasmic membrane to specific energy-requiring processes in the outer membrane, resulting in the release into the periplasm of ligands bound by these outer membrane proteins.</text>
</comment>
<feature type="transmembrane region" description="Helical" evidence="5">
    <location>
        <begin position="122"/>
        <end position="141"/>
    </location>
</feature>
<dbReference type="PANTHER" id="PTHR34978:SF3">
    <property type="entry name" value="SLR0241 PROTEIN"/>
    <property type="match status" value="1"/>
</dbReference>
<sequence>MLIVKVTAQQLQQLQQQLQQHDWLVWVWAVGVMAVVTMIGVMHWSLQRMLQQAQPIPVSDSGLPTGLCYQSDQLTGPHISGFLQPKVLLPRDFSQRFSPQQQQLILRHELAHWQRGDLHCNYLALALLAVSWFNPLIWLAYRRYRQDQELACDALVLKNASQQDRIAYGYALVSNLQQAANGWQPLTYHYGDKQMMKQRLMQLQQSKGFSKTAVLGGLALVVASALWLQQPAYAGAEQPQPQMRVEPKYPVQAAQQRITGYVQAEFNIQPDGSVTDVKVIKAEPAEIFNKEAIRALEKWRYQPSAEGVKGATVQLDFMMDPPESGMEQIKVKSK</sequence>
<evidence type="ECO:0000256" key="5">
    <source>
        <dbReference type="RuleBase" id="RU362123"/>
    </source>
</evidence>
<proteinExistence type="inferred from homology"/>
<dbReference type="OrthoDB" id="1628901at2"/>
<reference evidence="7 8" key="1">
    <citation type="submission" date="2019-01" db="EMBL/GenBank/DDBJ databases">
        <authorList>
            <person name="Chen W.-M."/>
        </authorList>
    </citation>
    <scope>NUCLEOTIDE SEQUENCE [LARGE SCALE GENOMIC DNA]</scope>
    <source>
        <strain evidence="7 8">KYPC3</strain>
    </source>
</reference>
<keyword evidence="5" id="KW-0813">Transport</keyword>
<dbReference type="Pfam" id="PF03544">
    <property type="entry name" value="TonB_C"/>
    <property type="match status" value="1"/>
</dbReference>
<dbReference type="Proteomes" id="UP000283077">
    <property type="component" value="Unassembled WGS sequence"/>
</dbReference>
<dbReference type="Pfam" id="PF05569">
    <property type="entry name" value="Peptidase_M56"/>
    <property type="match status" value="1"/>
</dbReference>
<dbReference type="EMBL" id="SACS01000013">
    <property type="protein sequence ID" value="RVU35689.1"/>
    <property type="molecule type" value="Genomic_DNA"/>
</dbReference>
<comment type="similarity">
    <text evidence="5">Belongs to the TonB family.</text>
</comment>
<dbReference type="PANTHER" id="PTHR34978">
    <property type="entry name" value="POSSIBLE SENSOR-TRANSDUCER PROTEIN BLAR"/>
    <property type="match status" value="1"/>
</dbReference>
<keyword evidence="8" id="KW-1185">Reference proteome</keyword>
<dbReference type="PROSITE" id="PS52015">
    <property type="entry name" value="TONB_CTD"/>
    <property type="match status" value="1"/>
</dbReference>
<evidence type="ECO:0000256" key="4">
    <source>
        <dbReference type="ARBA" id="ARBA00023136"/>
    </source>
</evidence>
<keyword evidence="5" id="KW-1003">Cell membrane</keyword>
<comment type="caution">
    <text evidence="7">The sequence shown here is derived from an EMBL/GenBank/DDBJ whole genome shotgun (WGS) entry which is preliminary data.</text>
</comment>
<keyword evidence="4 5" id="KW-0472">Membrane</keyword>